<evidence type="ECO:0000256" key="4">
    <source>
        <dbReference type="SAM" id="SignalP"/>
    </source>
</evidence>
<feature type="chain" id="PRO_5019329332" evidence="4">
    <location>
        <begin position="25"/>
        <end position="124"/>
    </location>
</feature>
<feature type="domain" description="Cytochrome oxidase subunit II copper A binding" evidence="5">
    <location>
        <begin position="32"/>
        <end position="124"/>
    </location>
</feature>
<dbReference type="EMBL" id="BGOW01000038">
    <property type="protein sequence ID" value="GBL47342.1"/>
    <property type="molecule type" value="Genomic_DNA"/>
</dbReference>
<protein>
    <submittedName>
        <fullName evidence="6">Cytochrome c oxidase (B(O/a)3-type) chain II</fullName>
    </submittedName>
</protein>
<evidence type="ECO:0000313" key="6">
    <source>
        <dbReference type="EMBL" id="GBL47342.1"/>
    </source>
</evidence>
<comment type="caution">
    <text evidence="6">The sequence shown here is derived from an EMBL/GenBank/DDBJ whole genome shotgun (WGS) entry which is preliminary data.</text>
</comment>
<proteinExistence type="predicted"/>
<dbReference type="PANTHER" id="PTHR42838:SF2">
    <property type="entry name" value="NITROUS-OXIDE REDUCTASE"/>
    <property type="match status" value="1"/>
</dbReference>
<keyword evidence="7" id="KW-1185">Reference proteome</keyword>
<dbReference type="GO" id="GO:0004129">
    <property type="term" value="F:cytochrome-c oxidase activity"/>
    <property type="evidence" value="ECO:0007669"/>
    <property type="project" value="InterPro"/>
</dbReference>
<evidence type="ECO:0000256" key="1">
    <source>
        <dbReference type="ARBA" id="ARBA00004196"/>
    </source>
</evidence>
<dbReference type="GO" id="GO:0030313">
    <property type="term" value="C:cell envelope"/>
    <property type="evidence" value="ECO:0007669"/>
    <property type="project" value="UniProtKB-SubCell"/>
</dbReference>
<dbReference type="SUPFAM" id="SSF49503">
    <property type="entry name" value="Cupredoxins"/>
    <property type="match status" value="1"/>
</dbReference>
<dbReference type="PANTHER" id="PTHR42838">
    <property type="entry name" value="CYTOCHROME C OXIDASE SUBUNIT II"/>
    <property type="match status" value="1"/>
</dbReference>
<dbReference type="AlphaFoldDB" id="A0A401JHA9"/>
<evidence type="ECO:0000259" key="5">
    <source>
        <dbReference type="PROSITE" id="PS50857"/>
    </source>
</evidence>
<keyword evidence="4" id="KW-0732">Signal</keyword>
<reference evidence="6 7" key="1">
    <citation type="journal article" date="2019" name="Front. Microbiol.">
        <title>Genomes of Neutrophilic Sulfur-Oxidizing Chemolithoautotrophs Representing 9 Proteobacterial Species From 8 Genera.</title>
        <authorList>
            <person name="Watanabe T."/>
            <person name="Kojima H."/>
            <person name="Umezawa K."/>
            <person name="Hori C."/>
            <person name="Takasuka T.E."/>
            <person name="Kato Y."/>
            <person name="Fukui M."/>
        </authorList>
    </citation>
    <scope>NUCLEOTIDE SEQUENCE [LARGE SCALE GENOMIC DNA]</scope>
    <source>
        <strain evidence="6 7">TTN</strain>
    </source>
</reference>
<feature type="signal peptide" evidence="4">
    <location>
        <begin position="1"/>
        <end position="24"/>
    </location>
</feature>
<dbReference type="Gene3D" id="2.60.40.420">
    <property type="entry name" value="Cupredoxins - blue copper proteins"/>
    <property type="match status" value="1"/>
</dbReference>
<evidence type="ECO:0000256" key="3">
    <source>
        <dbReference type="ARBA" id="ARBA00023008"/>
    </source>
</evidence>
<dbReference type="InterPro" id="IPR028096">
    <property type="entry name" value="EfeO_Cupredoxin"/>
</dbReference>
<sequence length="124" mass="13371">MKLKSRGIKLIVLAAVLGTGLVSAGDYASVQTEDPVIKIVAKKFDYTPNEIKLKKGVPVILEFTTLDVFMGFKVPDLGVRADIIPGKVSRLRLVSDKVGTFPFVCDVFCGSGHENMTGTIVVTE</sequence>
<dbReference type="RefSeq" id="WP_124706097.1">
    <property type="nucleotide sequence ID" value="NZ_BGOW01000038.1"/>
</dbReference>
<dbReference type="GO" id="GO:0016020">
    <property type="term" value="C:membrane"/>
    <property type="evidence" value="ECO:0007669"/>
    <property type="project" value="InterPro"/>
</dbReference>
<keyword evidence="3" id="KW-0186">Copper</keyword>
<dbReference type="Proteomes" id="UP000286806">
    <property type="component" value="Unassembled WGS sequence"/>
</dbReference>
<evidence type="ECO:0000313" key="7">
    <source>
        <dbReference type="Proteomes" id="UP000286806"/>
    </source>
</evidence>
<dbReference type="OrthoDB" id="9759695at2"/>
<accession>A0A401JHA9</accession>
<dbReference type="Pfam" id="PF13473">
    <property type="entry name" value="Cupredoxin_1"/>
    <property type="match status" value="1"/>
</dbReference>
<organism evidence="6 7">
    <name type="scientific">Sulfuriferula multivorans</name>
    <dbReference type="NCBI Taxonomy" id="1559896"/>
    <lineage>
        <taxon>Bacteria</taxon>
        <taxon>Pseudomonadati</taxon>
        <taxon>Pseudomonadota</taxon>
        <taxon>Betaproteobacteria</taxon>
        <taxon>Nitrosomonadales</taxon>
        <taxon>Sulfuricellaceae</taxon>
        <taxon>Sulfuriferula</taxon>
    </lineage>
</organism>
<dbReference type="PROSITE" id="PS50857">
    <property type="entry name" value="COX2_CUA"/>
    <property type="match status" value="1"/>
</dbReference>
<keyword evidence="2" id="KW-0479">Metal-binding</keyword>
<dbReference type="GO" id="GO:0005507">
    <property type="term" value="F:copper ion binding"/>
    <property type="evidence" value="ECO:0007669"/>
    <property type="project" value="InterPro"/>
</dbReference>
<dbReference type="InterPro" id="IPR002429">
    <property type="entry name" value="CcO_II-like_C"/>
</dbReference>
<dbReference type="InterPro" id="IPR051403">
    <property type="entry name" value="NosZ/Cyto_c_oxidase_sub2"/>
</dbReference>
<dbReference type="InterPro" id="IPR008972">
    <property type="entry name" value="Cupredoxin"/>
</dbReference>
<evidence type="ECO:0000256" key="2">
    <source>
        <dbReference type="ARBA" id="ARBA00022723"/>
    </source>
</evidence>
<comment type="subcellular location">
    <subcellularLocation>
        <location evidence="1">Cell envelope</location>
    </subcellularLocation>
</comment>
<name>A0A401JHA9_9PROT</name>
<gene>
    <name evidence="6" type="ORF">SFMTTN_3177</name>
</gene>